<dbReference type="InterPro" id="IPR017961">
    <property type="entry name" value="DNA_pol_Y-fam_little_finger"/>
</dbReference>
<dbReference type="InterPro" id="IPR043128">
    <property type="entry name" value="Rev_trsase/Diguanyl_cyclase"/>
</dbReference>
<dbReference type="Gene3D" id="1.10.150.20">
    <property type="entry name" value="5' to 3' exonuclease, C-terminal subdomain"/>
    <property type="match status" value="1"/>
</dbReference>
<dbReference type="Pfam" id="PF11799">
    <property type="entry name" value="IMS_C"/>
    <property type="match status" value="1"/>
</dbReference>
<dbReference type="GO" id="GO:0042276">
    <property type="term" value="P:error-prone translesion synthesis"/>
    <property type="evidence" value="ECO:0007669"/>
    <property type="project" value="TreeGrafter"/>
</dbReference>
<comment type="caution">
    <text evidence="3">The sequence shown here is derived from an EMBL/GenBank/DDBJ whole genome shotgun (WGS) entry which is preliminary data.</text>
</comment>
<name>A0A2W5PQT0_9BACT</name>
<dbReference type="Gene3D" id="3.30.70.270">
    <property type="match status" value="1"/>
</dbReference>
<dbReference type="GO" id="GO:0003887">
    <property type="term" value="F:DNA-directed DNA polymerase activity"/>
    <property type="evidence" value="ECO:0007669"/>
    <property type="project" value="UniProtKB-KW"/>
</dbReference>
<dbReference type="Gene3D" id="3.40.1170.60">
    <property type="match status" value="1"/>
</dbReference>
<reference evidence="3 4" key="1">
    <citation type="submission" date="2017-08" db="EMBL/GenBank/DDBJ databases">
        <title>Infants hospitalized years apart are colonized by the same room-sourced microbial strains.</title>
        <authorList>
            <person name="Brooks B."/>
            <person name="Olm M.R."/>
            <person name="Firek B.A."/>
            <person name="Baker R."/>
            <person name="Thomas B.C."/>
            <person name="Morowitz M.J."/>
            <person name="Banfield J.F."/>
        </authorList>
    </citation>
    <scope>NUCLEOTIDE SEQUENCE [LARGE SCALE GENOMIC DNA]</scope>
    <source>
        <strain evidence="3">S2_005_002_R2_29</strain>
    </source>
</reference>
<dbReference type="GO" id="GO:0006281">
    <property type="term" value="P:DNA repair"/>
    <property type="evidence" value="ECO:0007669"/>
    <property type="project" value="InterPro"/>
</dbReference>
<evidence type="ECO:0000313" key="3">
    <source>
        <dbReference type="EMBL" id="PZQ44843.1"/>
    </source>
</evidence>
<feature type="domain" description="UmuC" evidence="2">
    <location>
        <begin position="13"/>
        <end position="196"/>
    </location>
</feature>
<organism evidence="3 4">
    <name type="scientific">Micavibrio aeruginosavorus</name>
    <dbReference type="NCBI Taxonomy" id="349221"/>
    <lineage>
        <taxon>Bacteria</taxon>
        <taxon>Pseudomonadati</taxon>
        <taxon>Bdellovibrionota</taxon>
        <taxon>Bdellovibrionia</taxon>
        <taxon>Bdellovibrionales</taxon>
        <taxon>Pseudobdellovibrionaceae</taxon>
        <taxon>Micavibrio</taxon>
    </lineage>
</organism>
<dbReference type="GO" id="GO:0009432">
    <property type="term" value="P:SOS response"/>
    <property type="evidence" value="ECO:0007669"/>
    <property type="project" value="TreeGrafter"/>
</dbReference>
<dbReference type="PANTHER" id="PTHR11076">
    <property type="entry name" value="DNA REPAIR POLYMERASE UMUC / TRANSFERASE FAMILY MEMBER"/>
    <property type="match status" value="1"/>
</dbReference>
<evidence type="ECO:0000259" key="2">
    <source>
        <dbReference type="PROSITE" id="PS50173"/>
    </source>
</evidence>
<dbReference type="InterPro" id="IPR050116">
    <property type="entry name" value="DNA_polymerase-Y"/>
</dbReference>
<dbReference type="Pfam" id="PF00817">
    <property type="entry name" value="IMS"/>
    <property type="match status" value="1"/>
</dbReference>
<dbReference type="EMBL" id="QFQB01000075">
    <property type="protein sequence ID" value="PZQ44843.1"/>
    <property type="molecule type" value="Genomic_DNA"/>
</dbReference>
<comment type="similarity">
    <text evidence="1">Belongs to the DNA polymerase type-Y family.</text>
</comment>
<dbReference type="PROSITE" id="PS50173">
    <property type="entry name" value="UMUC"/>
    <property type="match status" value="1"/>
</dbReference>
<dbReference type="InterPro" id="IPR043502">
    <property type="entry name" value="DNA/RNA_pol_sf"/>
</dbReference>
<evidence type="ECO:0000313" key="4">
    <source>
        <dbReference type="Proteomes" id="UP000249417"/>
    </source>
</evidence>
<dbReference type="CDD" id="cd00424">
    <property type="entry name" value="PolY"/>
    <property type="match status" value="1"/>
</dbReference>
<dbReference type="SUPFAM" id="SSF56672">
    <property type="entry name" value="DNA/RNA polymerases"/>
    <property type="match status" value="1"/>
</dbReference>
<proteinExistence type="inferred from homology"/>
<evidence type="ECO:0000256" key="1">
    <source>
        <dbReference type="ARBA" id="ARBA00010945"/>
    </source>
</evidence>
<accession>A0A2W5PQT0</accession>
<dbReference type="InterPro" id="IPR001126">
    <property type="entry name" value="UmuC"/>
</dbReference>
<dbReference type="GO" id="GO:0005829">
    <property type="term" value="C:cytosol"/>
    <property type="evidence" value="ECO:0007669"/>
    <property type="project" value="TreeGrafter"/>
</dbReference>
<sequence>MNIKTPEELGLNTLFLDLNSYFASVEQNDRPELRGKPVAVVPMMTDATCAIAASYEAKAYGIRTGTKIYDAKRMCPHLILVMARHGIYTEYHHKVLAATNKHIPIAHKWSIDEFHCDLIGRERISENAIALANNIKRQIAKDVGPAIKCSIGIAPNSFLAKVATDMQKPDGLVLLRPEDLPGRLFDLKLRDLPGINVRMEERLARARIRTVEDLWNTSPKEARAVWGNVGGEKFWYWLHGHDVPHSETNPCMFGHSRVLDPDLRVPEKARLMARRLLFKATMRMRRKGYHAGSLSLGVRCLDGRKWESGARFPAAQDFFTFMQHLDDMWADMTAAYFNRAPHQMGGRMVFKKISVILHTLEREGAITDDLFNTEIEETKKIMTKRESLSAAMEKLNKKYQGDAVSLGIVPQTLAGHVGTKIAFSRIPDLEEFTE</sequence>
<dbReference type="Proteomes" id="UP000249417">
    <property type="component" value="Unassembled WGS sequence"/>
</dbReference>
<gene>
    <name evidence="3" type="ORF">DI551_09255</name>
</gene>
<dbReference type="GO" id="GO:0003684">
    <property type="term" value="F:damaged DNA binding"/>
    <property type="evidence" value="ECO:0007669"/>
    <property type="project" value="InterPro"/>
</dbReference>
<protein>
    <submittedName>
        <fullName evidence="3">ImpB/mucB/samB family protein</fullName>
    </submittedName>
</protein>
<dbReference type="PANTHER" id="PTHR11076:SF33">
    <property type="entry name" value="DNA POLYMERASE KAPPA"/>
    <property type="match status" value="1"/>
</dbReference>
<dbReference type="AlphaFoldDB" id="A0A2W5PQT0"/>